<dbReference type="Proteomes" id="UP000031876">
    <property type="component" value="Chromosome"/>
</dbReference>
<dbReference type="AlphaFoldDB" id="A0A0B5NM10"/>
<dbReference type="GO" id="GO:0016747">
    <property type="term" value="F:acyltransferase activity, transferring groups other than amino-acyl groups"/>
    <property type="evidence" value="ECO:0007669"/>
    <property type="project" value="InterPro"/>
</dbReference>
<evidence type="ECO:0000256" key="3">
    <source>
        <dbReference type="SAM" id="Phobius"/>
    </source>
</evidence>
<dbReference type="InterPro" id="IPR002656">
    <property type="entry name" value="Acyl_transf_3_dom"/>
</dbReference>
<feature type="domain" description="Acyltransferase 3" evidence="4">
    <location>
        <begin position="5"/>
        <end position="353"/>
    </location>
</feature>
<protein>
    <submittedName>
        <fullName evidence="5 6">Acyltransferase</fullName>
    </submittedName>
</protein>
<feature type="transmembrane region" description="Helical" evidence="3">
    <location>
        <begin position="185"/>
        <end position="203"/>
    </location>
</feature>
<dbReference type="EMBL" id="CP009335">
    <property type="protein sequence ID" value="AJG78869.1"/>
    <property type="molecule type" value="Genomic_DNA"/>
</dbReference>
<dbReference type="GO" id="GO:0009103">
    <property type="term" value="P:lipopolysaccharide biosynthetic process"/>
    <property type="evidence" value="ECO:0007669"/>
    <property type="project" value="TreeGrafter"/>
</dbReference>
<dbReference type="Pfam" id="PF01757">
    <property type="entry name" value="Acyl_transf_3"/>
    <property type="match status" value="1"/>
</dbReference>
<evidence type="ECO:0000313" key="8">
    <source>
        <dbReference type="Proteomes" id="UP000501107"/>
    </source>
</evidence>
<feature type="transmembrane region" description="Helical" evidence="3">
    <location>
        <begin position="156"/>
        <end position="178"/>
    </location>
</feature>
<reference evidence="5 7" key="1">
    <citation type="journal article" date="2015" name="Genome Announc.">
        <title>Complete genome sequences for 35 biothreat assay-relevant bacillus species.</title>
        <authorList>
            <person name="Johnson S.L."/>
            <person name="Daligault H.E."/>
            <person name="Davenport K.W."/>
            <person name="Jaissle J."/>
            <person name="Frey K.G."/>
            <person name="Ladner J.T."/>
            <person name="Broomall S.M."/>
            <person name="Bishop-Lilly K.A."/>
            <person name="Bruce D.C."/>
            <person name="Gibbons H.S."/>
            <person name="Coyne S.R."/>
            <person name="Lo C.C."/>
            <person name="Meincke L."/>
            <person name="Munk A.C."/>
            <person name="Koroleva G.I."/>
            <person name="Rosenzweig C.N."/>
            <person name="Palacios G.F."/>
            <person name="Redden C.L."/>
            <person name="Minogue T.D."/>
            <person name="Chain P.S."/>
        </authorList>
    </citation>
    <scope>NUCLEOTIDE SEQUENCE [LARGE SCALE GENOMIC DNA]</scope>
    <source>
        <strain evidence="5 7">HD1011</strain>
    </source>
</reference>
<proteinExistence type="inferred from homology"/>
<feature type="transmembrane region" description="Helical" evidence="3">
    <location>
        <begin position="279"/>
        <end position="300"/>
    </location>
</feature>
<keyword evidence="3" id="KW-0812">Transmembrane</keyword>
<evidence type="ECO:0000313" key="5">
    <source>
        <dbReference type="EMBL" id="AJG78869.1"/>
    </source>
</evidence>
<evidence type="ECO:0000259" key="4">
    <source>
        <dbReference type="Pfam" id="PF01757"/>
    </source>
</evidence>
<dbReference type="PANTHER" id="PTHR23028:SF53">
    <property type="entry name" value="ACYL_TRANSF_3 DOMAIN-CONTAINING PROTEIN"/>
    <property type="match status" value="1"/>
</dbReference>
<evidence type="ECO:0000313" key="6">
    <source>
        <dbReference type="EMBL" id="QKH26443.1"/>
    </source>
</evidence>
<reference evidence="6 8" key="2">
    <citation type="submission" date="2020-05" db="EMBL/GenBank/DDBJ databases">
        <title>FDA dAtabase for Regulatory Grade micrObial Sequences (FDA-ARGOS): Supporting development and validation of Infectious Disease Dx tests.</title>
        <authorList>
            <person name="Nelson B."/>
            <person name="Plummer A."/>
            <person name="Tallon L."/>
            <person name="Sadzewicz L."/>
            <person name="Zhao X."/>
            <person name="Vavikolanu K."/>
            <person name="Mehta A."/>
            <person name="Aluvathingal J."/>
            <person name="Nadendla S."/>
            <person name="Myers T."/>
            <person name="Yan Y."/>
            <person name="Sichtig H."/>
        </authorList>
    </citation>
    <scope>NUCLEOTIDE SEQUENCE [LARGE SCALE GENOMIC DNA]</scope>
    <source>
        <strain evidence="6 8">FDAARGOS_795</strain>
    </source>
</reference>
<comment type="subcellular location">
    <subcellularLocation>
        <location evidence="1">Membrane</location>
    </subcellularLocation>
</comment>
<evidence type="ECO:0000313" key="7">
    <source>
        <dbReference type="Proteomes" id="UP000031876"/>
    </source>
</evidence>
<gene>
    <name evidence="5" type="ORF">BF38_2802</name>
    <name evidence="6" type="ORF">FOC89_21685</name>
</gene>
<accession>A0A0B5NM10</accession>
<keyword evidence="3" id="KW-1133">Transmembrane helix</keyword>
<feature type="transmembrane region" description="Helical" evidence="3">
    <location>
        <begin position="12"/>
        <end position="33"/>
    </location>
</feature>
<dbReference type="Proteomes" id="UP000501107">
    <property type="component" value="Chromosome"/>
</dbReference>
<organism evidence="6 8">
    <name type="scientific">Bacillus thuringiensis</name>
    <dbReference type="NCBI Taxonomy" id="1428"/>
    <lineage>
        <taxon>Bacteria</taxon>
        <taxon>Bacillati</taxon>
        <taxon>Bacillota</taxon>
        <taxon>Bacilli</taxon>
        <taxon>Bacillales</taxon>
        <taxon>Bacillaceae</taxon>
        <taxon>Bacillus</taxon>
        <taxon>Bacillus cereus group</taxon>
    </lineage>
</organism>
<feature type="transmembrane region" description="Helical" evidence="3">
    <location>
        <begin position="95"/>
        <end position="113"/>
    </location>
</feature>
<comment type="similarity">
    <text evidence="2">Belongs to the acyltransferase 3 family.</text>
</comment>
<keyword evidence="6" id="KW-0808">Transferase</keyword>
<name>A0A0B5NM10_BACTU</name>
<dbReference type="GO" id="GO:0016020">
    <property type="term" value="C:membrane"/>
    <property type="evidence" value="ECO:0007669"/>
    <property type="project" value="TreeGrafter"/>
</dbReference>
<dbReference type="InterPro" id="IPR050879">
    <property type="entry name" value="Acyltransferase_3"/>
</dbReference>
<evidence type="ECO:0000256" key="2">
    <source>
        <dbReference type="ARBA" id="ARBA00007400"/>
    </source>
</evidence>
<dbReference type="EMBL" id="CP053980">
    <property type="protein sequence ID" value="QKH26443.1"/>
    <property type="molecule type" value="Genomic_DNA"/>
</dbReference>
<dbReference type="KEGG" id="btw:BF38_2802"/>
<evidence type="ECO:0000256" key="1">
    <source>
        <dbReference type="ARBA" id="ARBA00004370"/>
    </source>
</evidence>
<feature type="transmembrane region" description="Helical" evidence="3">
    <location>
        <begin position="248"/>
        <end position="267"/>
    </location>
</feature>
<dbReference type="PANTHER" id="PTHR23028">
    <property type="entry name" value="ACETYLTRANSFERASE"/>
    <property type="match status" value="1"/>
</dbReference>
<dbReference type="RefSeq" id="WP_001083057.1">
    <property type="nucleotide sequence ID" value="NZ_CP009335.1"/>
</dbReference>
<feature type="transmembrane region" description="Helical" evidence="3">
    <location>
        <begin position="53"/>
        <end position="74"/>
    </location>
</feature>
<feature type="transmembrane region" description="Helical" evidence="3">
    <location>
        <begin position="312"/>
        <end position="331"/>
    </location>
</feature>
<feature type="transmembrane region" description="Helical" evidence="3">
    <location>
        <begin position="337"/>
        <end position="359"/>
    </location>
</feature>
<sequence>MNRYEELDSIRGISSLVVMIGHHLMIFSVFQNYSYEDNKPFVMYLLKETPARLVFSSGNESVIIFFVLSGFVLYESIQKNYDSYRSFLVKRICRIYIPYIVAILIAILCQTTMSEYGISHLSEWFNRSWTIESSLSLIVQHILLVGKYNTDAYNGVIWSLVHEMRISIIFPLVLMVCLRKTLRDSLLTLFSFSICSVAILFLFRSSLTLTSYMLTPHYTVLFLLGALVAKYKNNVIVFYSNRTKNEKIAWFLLAILLYMYEGLIGEIKVLNNFILRDYVVAISACLFVILSLSVSTFSSLLRNKYLLYLGKISYSLYLYHIISLFSLIYMLHEIFPLPIILIFSLVFSFILAMLSYIFVEKFAFRVGKYVTKQANRKKKGLSVKNDVQNMNQTKAVK</sequence>
<keyword evidence="6" id="KW-0012">Acyltransferase</keyword>
<keyword evidence="3" id="KW-0472">Membrane</keyword>